<dbReference type="CDD" id="cd07377">
    <property type="entry name" value="WHTH_GntR"/>
    <property type="match status" value="1"/>
</dbReference>
<evidence type="ECO:0000313" key="6">
    <source>
        <dbReference type="Proteomes" id="UP000191820"/>
    </source>
</evidence>
<keyword evidence="6" id="KW-1185">Reference proteome</keyword>
<dbReference type="InterPro" id="IPR036390">
    <property type="entry name" value="WH_DNA-bd_sf"/>
</dbReference>
<dbReference type="InterPro" id="IPR036388">
    <property type="entry name" value="WH-like_DNA-bd_sf"/>
</dbReference>
<accession>A0ABN4YH55</accession>
<dbReference type="RefSeq" id="WP_080915619.1">
    <property type="nucleotide sequence ID" value="NZ_CP020472.1"/>
</dbReference>
<dbReference type="EMBL" id="CP020472">
    <property type="protein sequence ID" value="ARD22203.1"/>
    <property type="molecule type" value="Genomic_DNA"/>
</dbReference>
<keyword evidence="3" id="KW-0804">Transcription</keyword>
<name>A0ABN4YH55_9GAMM</name>
<dbReference type="PROSITE" id="PS50949">
    <property type="entry name" value="HTH_GNTR"/>
    <property type="match status" value="1"/>
</dbReference>
<dbReference type="InterPro" id="IPR000524">
    <property type="entry name" value="Tscrpt_reg_HTH_GntR"/>
</dbReference>
<evidence type="ECO:0000256" key="1">
    <source>
        <dbReference type="ARBA" id="ARBA00023015"/>
    </source>
</evidence>
<dbReference type="Pfam" id="PF07729">
    <property type="entry name" value="FCD"/>
    <property type="match status" value="1"/>
</dbReference>
<organism evidence="5 6">
    <name type="scientific">Shewanella japonica</name>
    <dbReference type="NCBI Taxonomy" id="93973"/>
    <lineage>
        <taxon>Bacteria</taxon>
        <taxon>Pseudomonadati</taxon>
        <taxon>Pseudomonadota</taxon>
        <taxon>Gammaproteobacteria</taxon>
        <taxon>Alteromonadales</taxon>
        <taxon>Shewanellaceae</taxon>
        <taxon>Shewanella</taxon>
    </lineage>
</organism>
<evidence type="ECO:0000256" key="2">
    <source>
        <dbReference type="ARBA" id="ARBA00023125"/>
    </source>
</evidence>
<dbReference type="InterPro" id="IPR008920">
    <property type="entry name" value="TF_FadR/GntR_C"/>
</dbReference>
<evidence type="ECO:0000256" key="3">
    <source>
        <dbReference type="ARBA" id="ARBA00023163"/>
    </source>
</evidence>
<evidence type="ECO:0000259" key="4">
    <source>
        <dbReference type="PROSITE" id="PS50949"/>
    </source>
</evidence>
<dbReference type="Proteomes" id="UP000191820">
    <property type="component" value="Chromosome"/>
</dbReference>
<dbReference type="Gene3D" id="1.10.10.10">
    <property type="entry name" value="Winged helix-like DNA-binding domain superfamily/Winged helix DNA-binding domain"/>
    <property type="match status" value="1"/>
</dbReference>
<dbReference type="PANTHER" id="PTHR43537">
    <property type="entry name" value="TRANSCRIPTIONAL REGULATOR, GNTR FAMILY"/>
    <property type="match status" value="1"/>
</dbReference>
<keyword evidence="1" id="KW-0805">Transcription regulation</keyword>
<sequence>MLLLTQDYVQSSCGTKQYLCAKWDVMQLETDIYSRILADIAQGELVSGDRLITTLLAKRYDSSVNPVREALKLLEGEGFVTFKKNSGARVANFAYSSMRDVFEILQLLEPYFLSWYVTNASQESLDKLARIHQKMMLLPKHEASQLRQLDTEFHWEMYRHHYNQSALVLWKNKKLMLQALLGNLAVKPSRYEAILREHSHLLYLINAKDEESAVRTLTKHVKSGGDYWQSNVALES</sequence>
<keyword evidence="2" id="KW-0238">DNA-binding</keyword>
<dbReference type="InterPro" id="IPR011711">
    <property type="entry name" value="GntR_C"/>
</dbReference>
<reference evidence="5 6" key="1">
    <citation type="submission" date="2017-03" db="EMBL/GenBank/DDBJ databases">
        <title>Genome sequencing of Shewanella japonica KCTC 22435.</title>
        <authorList>
            <person name="Kim K.M."/>
        </authorList>
    </citation>
    <scope>NUCLEOTIDE SEQUENCE [LARGE SCALE GENOMIC DNA]</scope>
    <source>
        <strain evidence="5 6">KCTC 22435</strain>
    </source>
</reference>
<proteinExistence type="predicted"/>
<dbReference type="SUPFAM" id="SSF46785">
    <property type="entry name" value="Winged helix' DNA-binding domain"/>
    <property type="match status" value="1"/>
</dbReference>
<dbReference type="Gene3D" id="1.20.120.530">
    <property type="entry name" value="GntR ligand-binding domain-like"/>
    <property type="match status" value="1"/>
</dbReference>
<dbReference type="Pfam" id="PF00392">
    <property type="entry name" value="GntR"/>
    <property type="match status" value="1"/>
</dbReference>
<dbReference type="SMART" id="SM00895">
    <property type="entry name" value="FCD"/>
    <property type="match status" value="1"/>
</dbReference>
<gene>
    <name evidence="5" type="ORF">SJ2017_1900</name>
</gene>
<protein>
    <submittedName>
        <fullName evidence="5">GntR family transcriptional regulator</fullName>
    </submittedName>
</protein>
<evidence type="ECO:0000313" key="5">
    <source>
        <dbReference type="EMBL" id="ARD22203.1"/>
    </source>
</evidence>
<dbReference type="SMART" id="SM00345">
    <property type="entry name" value="HTH_GNTR"/>
    <property type="match status" value="1"/>
</dbReference>
<dbReference type="SUPFAM" id="SSF48008">
    <property type="entry name" value="GntR ligand-binding domain-like"/>
    <property type="match status" value="1"/>
</dbReference>
<dbReference type="PANTHER" id="PTHR43537:SF5">
    <property type="entry name" value="UXU OPERON TRANSCRIPTIONAL REGULATOR"/>
    <property type="match status" value="1"/>
</dbReference>
<feature type="domain" description="HTH gntR-type" evidence="4">
    <location>
        <begin position="26"/>
        <end position="93"/>
    </location>
</feature>